<dbReference type="CDD" id="cd10944">
    <property type="entry name" value="CE4_SmPgdA_like"/>
    <property type="match status" value="1"/>
</dbReference>
<evidence type="ECO:0000313" key="6">
    <source>
        <dbReference type="EMBL" id="RND85050.1"/>
    </source>
</evidence>
<evidence type="ECO:0000256" key="3">
    <source>
        <dbReference type="SAM" id="MobiDB-lite"/>
    </source>
</evidence>
<gene>
    <name evidence="6" type="ORF">FAM18172_02029</name>
</gene>
<sequence>MRKFRNWHWWLIFLSILLIVIAIFSVKLYADRHAAAMAASKTHAKSVSEHEAAVASSRRHAARKASKRHVAAVSSRRRAAAEASREEAQSKAAQVGQNHIAEANQYAYPVAQVKQEMDAPYTSPIKEKVVFLTFDDGPNTVNSPKVLDILSQAGVHGTFFVVGKQVSPETALVLKAEYDAGHAIGLHSMTHDYSLLYPSRVGATAVIENEAKSAQAAVQQVLGSDFCSHIWRYPGGHFSWKGLAAADVALSRLGLDWIDWDAAVGDALSPAQEPKTEDAMLQYHLRSLNVYPASNVRVVLMHDALGKDLTVKTLPRIIQYYRDNGYKFGVLE</sequence>
<dbReference type="Pfam" id="PF01522">
    <property type="entry name" value="Polysacc_deac_1"/>
    <property type="match status" value="1"/>
</dbReference>
<feature type="domain" description="NodB homology" evidence="5">
    <location>
        <begin position="128"/>
        <end position="329"/>
    </location>
</feature>
<protein>
    <submittedName>
        <fullName evidence="6">Putative polysaccharide deacetylase PdaA</fullName>
        <ecNumber evidence="6">3.-.-.-</ecNumber>
    </submittedName>
</protein>
<dbReference type="GO" id="GO:0016020">
    <property type="term" value="C:membrane"/>
    <property type="evidence" value="ECO:0007669"/>
    <property type="project" value="TreeGrafter"/>
</dbReference>
<dbReference type="RefSeq" id="WP_032796873.1">
    <property type="nucleotide sequence ID" value="NZ_CBDBYF010000001.1"/>
</dbReference>
<dbReference type="InterPro" id="IPR011330">
    <property type="entry name" value="Glyco_hydro/deAcase_b/a-brl"/>
</dbReference>
<evidence type="ECO:0000313" key="7">
    <source>
        <dbReference type="Proteomes" id="UP000285532"/>
    </source>
</evidence>
<dbReference type="SUPFAM" id="SSF88713">
    <property type="entry name" value="Glycoside hydrolase/deacetylase"/>
    <property type="match status" value="1"/>
</dbReference>
<dbReference type="AlphaFoldDB" id="A0A422M9J5"/>
<evidence type="ECO:0000259" key="5">
    <source>
        <dbReference type="PROSITE" id="PS51677"/>
    </source>
</evidence>
<dbReference type="GO" id="GO:0016810">
    <property type="term" value="F:hydrolase activity, acting on carbon-nitrogen (but not peptide) bonds"/>
    <property type="evidence" value="ECO:0007669"/>
    <property type="project" value="InterPro"/>
</dbReference>
<dbReference type="PROSITE" id="PS51677">
    <property type="entry name" value="NODB"/>
    <property type="match status" value="1"/>
</dbReference>
<keyword evidence="1" id="KW-0479">Metal-binding</keyword>
<dbReference type="EC" id="3.-.-.-" evidence="6"/>
<evidence type="ECO:0000256" key="1">
    <source>
        <dbReference type="ARBA" id="ARBA00022723"/>
    </source>
</evidence>
<feature type="compositionally biased region" description="Basic residues" evidence="3">
    <location>
        <begin position="57"/>
        <end position="78"/>
    </location>
</feature>
<keyword evidence="4" id="KW-1133">Transmembrane helix</keyword>
<dbReference type="EMBL" id="LKFU01000071">
    <property type="protein sequence ID" value="RND85050.1"/>
    <property type="molecule type" value="Genomic_DNA"/>
</dbReference>
<dbReference type="PANTHER" id="PTHR10587">
    <property type="entry name" value="GLYCOSYL TRANSFERASE-RELATED"/>
    <property type="match status" value="1"/>
</dbReference>
<dbReference type="InterPro" id="IPR050248">
    <property type="entry name" value="Polysacc_deacetylase_ArnD"/>
</dbReference>
<evidence type="ECO:0000256" key="2">
    <source>
        <dbReference type="ARBA" id="ARBA00022801"/>
    </source>
</evidence>
<comment type="caution">
    <text evidence="6">The sequence shown here is derived from an EMBL/GenBank/DDBJ whole genome shotgun (WGS) entry which is preliminary data.</text>
</comment>
<feature type="compositionally biased region" description="Basic and acidic residues" evidence="3">
    <location>
        <begin position="79"/>
        <end position="89"/>
    </location>
</feature>
<dbReference type="Proteomes" id="UP000285532">
    <property type="component" value="Unassembled WGS sequence"/>
</dbReference>
<feature type="region of interest" description="Disordered" evidence="3">
    <location>
        <begin position="49"/>
        <end position="92"/>
    </location>
</feature>
<name>A0A422M9J5_LACPA</name>
<accession>A0A422M9J5</accession>
<keyword evidence="4" id="KW-0812">Transmembrane</keyword>
<evidence type="ECO:0000256" key="4">
    <source>
        <dbReference type="SAM" id="Phobius"/>
    </source>
</evidence>
<organism evidence="6 7">
    <name type="scientific">Lacticaseibacillus paracasei</name>
    <name type="common">Lactobacillus paracasei</name>
    <dbReference type="NCBI Taxonomy" id="1597"/>
    <lineage>
        <taxon>Bacteria</taxon>
        <taxon>Bacillati</taxon>
        <taxon>Bacillota</taxon>
        <taxon>Bacilli</taxon>
        <taxon>Lactobacillales</taxon>
        <taxon>Lactobacillaceae</taxon>
        <taxon>Lacticaseibacillus</taxon>
    </lineage>
</organism>
<feature type="transmembrane region" description="Helical" evidence="4">
    <location>
        <begin position="7"/>
        <end position="30"/>
    </location>
</feature>
<dbReference type="PANTHER" id="PTHR10587:SF133">
    <property type="entry name" value="CHITIN DEACETYLASE 1-RELATED"/>
    <property type="match status" value="1"/>
</dbReference>
<dbReference type="InterPro" id="IPR002509">
    <property type="entry name" value="NODB_dom"/>
</dbReference>
<keyword evidence="2 6" id="KW-0378">Hydrolase</keyword>
<dbReference type="Gene3D" id="3.20.20.370">
    <property type="entry name" value="Glycoside hydrolase/deacetylase"/>
    <property type="match status" value="1"/>
</dbReference>
<keyword evidence="4" id="KW-0472">Membrane</keyword>
<reference evidence="6 7" key="1">
    <citation type="journal article" date="2018" name="Front. Microbiol.">
        <title>Conversion of Methionine to Cysteine in Lactobacillus paracasei Depends on the Highly Mobile cysK-ctl-cysE Gene Cluster.</title>
        <authorList>
            <person name="Wuthrich D."/>
            <person name="Irmler S."/>
            <person name="Berthoud H."/>
            <person name="Guggenbuhl B."/>
            <person name="Eugster E."/>
            <person name="Bruggmann R."/>
        </authorList>
    </citation>
    <scope>NUCLEOTIDE SEQUENCE [LARGE SCALE GENOMIC DNA]</scope>
    <source>
        <strain evidence="6 7">FAM18172</strain>
    </source>
</reference>
<dbReference type="GO" id="GO:0046872">
    <property type="term" value="F:metal ion binding"/>
    <property type="evidence" value="ECO:0007669"/>
    <property type="project" value="UniProtKB-KW"/>
</dbReference>
<proteinExistence type="predicted"/>
<dbReference type="GO" id="GO:0005975">
    <property type="term" value="P:carbohydrate metabolic process"/>
    <property type="evidence" value="ECO:0007669"/>
    <property type="project" value="InterPro"/>
</dbReference>